<reference evidence="1" key="2">
    <citation type="journal article" date="2015" name="Data Brief">
        <title>Shoot transcriptome of the giant reed, Arundo donax.</title>
        <authorList>
            <person name="Barrero R.A."/>
            <person name="Guerrero F.D."/>
            <person name="Moolhuijzen P."/>
            <person name="Goolsby J.A."/>
            <person name="Tidwell J."/>
            <person name="Bellgard S.E."/>
            <person name="Bellgard M.I."/>
        </authorList>
    </citation>
    <scope>NUCLEOTIDE SEQUENCE</scope>
    <source>
        <tissue evidence="1">Shoot tissue taken approximately 20 cm above the soil surface</tissue>
    </source>
</reference>
<reference evidence="1" key="1">
    <citation type="submission" date="2014-09" db="EMBL/GenBank/DDBJ databases">
        <authorList>
            <person name="Magalhaes I.L.F."/>
            <person name="Oliveira U."/>
            <person name="Santos F.R."/>
            <person name="Vidigal T.H.D.A."/>
            <person name="Brescovit A.D."/>
            <person name="Santos A.J."/>
        </authorList>
    </citation>
    <scope>NUCLEOTIDE SEQUENCE</scope>
    <source>
        <tissue evidence="1">Shoot tissue taken approximately 20 cm above the soil surface</tissue>
    </source>
</reference>
<sequence>MKACTPTVDERTDCWKKLWTMKDGLYTCCRGEQRLRDAKEMKGVVHMLQRMSR</sequence>
<dbReference type="AlphaFoldDB" id="A0A0A8XSE3"/>
<protein>
    <submittedName>
        <fullName evidence="1">Uncharacterized protein</fullName>
    </submittedName>
</protein>
<proteinExistence type="predicted"/>
<evidence type="ECO:0000313" key="1">
    <source>
        <dbReference type="EMBL" id="JAD16791.1"/>
    </source>
</evidence>
<organism evidence="1">
    <name type="scientific">Arundo donax</name>
    <name type="common">Giant reed</name>
    <name type="synonym">Donax arundinaceus</name>
    <dbReference type="NCBI Taxonomy" id="35708"/>
    <lineage>
        <taxon>Eukaryota</taxon>
        <taxon>Viridiplantae</taxon>
        <taxon>Streptophyta</taxon>
        <taxon>Embryophyta</taxon>
        <taxon>Tracheophyta</taxon>
        <taxon>Spermatophyta</taxon>
        <taxon>Magnoliopsida</taxon>
        <taxon>Liliopsida</taxon>
        <taxon>Poales</taxon>
        <taxon>Poaceae</taxon>
        <taxon>PACMAD clade</taxon>
        <taxon>Arundinoideae</taxon>
        <taxon>Arundineae</taxon>
        <taxon>Arundo</taxon>
    </lineage>
</organism>
<name>A0A0A8XSE3_ARUDO</name>
<accession>A0A0A8XSE3</accession>
<dbReference type="EMBL" id="GBRH01281104">
    <property type="protein sequence ID" value="JAD16791.1"/>
    <property type="molecule type" value="Transcribed_RNA"/>
</dbReference>